<keyword evidence="1" id="KW-0472">Membrane</keyword>
<proteinExistence type="predicted"/>
<sequence>MKLAIILIIIVSLIGLVLTVREMGRSDEGYYKASKKNVTSLTMIYVVAILGSLIALAVFIVKTV</sequence>
<dbReference type="EMBL" id="JBHSFU010000015">
    <property type="protein sequence ID" value="MFC4560066.1"/>
    <property type="molecule type" value="Genomic_DNA"/>
</dbReference>
<gene>
    <name evidence="2" type="ORF">ACFO3D_18055</name>
</gene>
<accession>A0ABV9DMU8</accession>
<evidence type="ECO:0000313" key="2">
    <source>
        <dbReference type="EMBL" id="MFC4560066.1"/>
    </source>
</evidence>
<comment type="caution">
    <text evidence="2">The sequence shown here is derived from an EMBL/GenBank/DDBJ whole genome shotgun (WGS) entry which is preliminary data.</text>
</comment>
<organism evidence="2 3">
    <name type="scientific">Virgibacillus kekensis</name>
    <dbReference type="NCBI Taxonomy" id="202261"/>
    <lineage>
        <taxon>Bacteria</taxon>
        <taxon>Bacillati</taxon>
        <taxon>Bacillota</taxon>
        <taxon>Bacilli</taxon>
        <taxon>Bacillales</taxon>
        <taxon>Bacillaceae</taxon>
        <taxon>Virgibacillus</taxon>
    </lineage>
</organism>
<keyword evidence="1" id="KW-0812">Transmembrane</keyword>
<feature type="transmembrane region" description="Helical" evidence="1">
    <location>
        <begin position="43"/>
        <end position="61"/>
    </location>
</feature>
<protein>
    <submittedName>
        <fullName evidence="2">Uncharacterized protein</fullName>
    </submittedName>
</protein>
<dbReference type="Proteomes" id="UP001595989">
    <property type="component" value="Unassembled WGS sequence"/>
</dbReference>
<dbReference type="RefSeq" id="WP_390299478.1">
    <property type="nucleotide sequence ID" value="NZ_JBHSFU010000015.1"/>
</dbReference>
<evidence type="ECO:0000256" key="1">
    <source>
        <dbReference type="SAM" id="Phobius"/>
    </source>
</evidence>
<keyword evidence="1" id="KW-1133">Transmembrane helix</keyword>
<name>A0ABV9DMU8_9BACI</name>
<evidence type="ECO:0000313" key="3">
    <source>
        <dbReference type="Proteomes" id="UP001595989"/>
    </source>
</evidence>
<keyword evidence="3" id="KW-1185">Reference proteome</keyword>
<reference evidence="3" key="1">
    <citation type="journal article" date="2019" name="Int. J. Syst. Evol. Microbiol.">
        <title>The Global Catalogue of Microorganisms (GCM) 10K type strain sequencing project: providing services to taxonomists for standard genome sequencing and annotation.</title>
        <authorList>
            <consortium name="The Broad Institute Genomics Platform"/>
            <consortium name="The Broad Institute Genome Sequencing Center for Infectious Disease"/>
            <person name="Wu L."/>
            <person name="Ma J."/>
        </authorList>
    </citation>
    <scope>NUCLEOTIDE SEQUENCE [LARGE SCALE GENOMIC DNA]</scope>
    <source>
        <strain evidence="3">CGMCC 4.7426</strain>
    </source>
</reference>